<evidence type="ECO:0000313" key="1">
    <source>
        <dbReference type="EMBL" id="SHJ36866.1"/>
    </source>
</evidence>
<evidence type="ECO:0000313" key="2">
    <source>
        <dbReference type="Proteomes" id="UP000184310"/>
    </source>
</evidence>
<gene>
    <name evidence="1" type="ORF">SAMN02745163_01791</name>
</gene>
<accession>A0A1M6IQS9</accession>
<keyword evidence="2" id="KW-1185">Reference proteome</keyword>
<dbReference type="EMBL" id="FQZB01000008">
    <property type="protein sequence ID" value="SHJ36866.1"/>
    <property type="molecule type" value="Genomic_DNA"/>
</dbReference>
<dbReference type="GO" id="GO:0003677">
    <property type="term" value="F:DNA binding"/>
    <property type="evidence" value="ECO:0007669"/>
    <property type="project" value="UniProtKB-KW"/>
</dbReference>
<sequence>MFSDFIKHYDNIRDILRNVFLYGCFSREALEGKTSLSSRKISYEIRRIQQYLEKDFVKVDKDGRNKLLNLSYDPISNPNNFLVNTYYNKSFTKADLILYFYILLALNFNEKPLCLNELEDFLMINENFSLLNISSKTIERKLKEMSLELGILDVSKPKRSKCYEISKDILKDLEDFEVEHLLYIIDLYKNIAMPTVVGHYFSETLKSYIDFERNLKLDYKDIFQYKGLHFHPVIDEDLVWDIIKAINNGHTINYDSEIKRRNSRKIEELFPYRIRYDLKYGRLYLISFTTNGKCINTRLDRISNLKSKKSNKSLNFLDELYEKTMNYSWSAVPLNGEREPENINFSVIIKDTKDLYIIDKIKCELKNYEVYKENDLYIFSTKVNDGVEMIPWLREYTGYIKVNSPTYLKRRLDKDLKEVLKNYGVIS</sequence>
<dbReference type="Proteomes" id="UP000184310">
    <property type="component" value="Unassembled WGS sequence"/>
</dbReference>
<organism evidence="1 2">
    <name type="scientific">Clostridium cavendishii DSM 21758</name>
    <dbReference type="NCBI Taxonomy" id="1121302"/>
    <lineage>
        <taxon>Bacteria</taxon>
        <taxon>Bacillati</taxon>
        <taxon>Bacillota</taxon>
        <taxon>Clostridia</taxon>
        <taxon>Eubacteriales</taxon>
        <taxon>Clostridiaceae</taxon>
        <taxon>Clostridium</taxon>
    </lineage>
</organism>
<dbReference type="RefSeq" id="WP_072986337.1">
    <property type="nucleotide sequence ID" value="NZ_FQZB01000008.1"/>
</dbReference>
<dbReference type="AlphaFoldDB" id="A0A1M6IQS9"/>
<name>A0A1M6IQS9_9CLOT</name>
<proteinExistence type="predicted"/>
<keyword evidence="1" id="KW-0238">DNA-binding</keyword>
<protein>
    <submittedName>
        <fullName evidence="1">Predicted DNA-binding transcriptional regulator YafY, contains an HTH and WYL domains</fullName>
    </submittedName>
</protein>
<dbReference type="PROSITE" id="PS52050">
    <property type="entry name" value="WYL"/>
    <property type="match status" value="1"/>
</dbReference>
<dbReference type="OrthoDB" id="9814277at2"/>
<reference evidence="1 2" key="1">
    <citation type="submission" date="2016-11" db="EMBL/GenBank/DDBJ databases">
        <authorList>
            <person name="Jaros S."/>
            <person name="Januszkiewicz K."/>
            <person name="Wedrychowicz H."/>
        </authorList>
    </citation>
    <scope>NUCLEOTIDE SEQUENCE [LARGE SCALE GENOMIC DNA]</scope>
    <source>
        <strain evidence="1 2">DSM 21758</strain>
    </source>
</reference>
<dbReference type="STRING" id="1121302.SAMN02745163_01791"/>